<reference evidence="1 2" key="1">
    <citation type="submission" date="2020-08" db="EMBL/GenBank/DDBJ databases">
        <title>Description of Xenorhabdus lircayensis sp. nov., the symbiotic bacterium associated with the entomopathogenic nematode Steirnernema unicornum.</title>
        <authorList>
            <person name="Castaneda-Alvarez C."/>
            <person name="Prodan S."/>
            <person name="Zamorano A."/>
            <person name="San-Blas E."/>
            <person name="Aballay E."/>
        </authorList>
    </citation>
    <scope>NUCLEOTIDE SEQUENCE [LARGE SCALE GENOMIC DNA]</scope>
    <source>
        <strain evidence="1 2">VLS</strain>
    </source>
</reference>
<dbReference type="Pfam" id="PF08238">
    <property type="entry name" value="Sel1"/>
    <property type="match status" value="1"/>
</dbReference>
<dbReference type="SMART" id="SM00671">
    <property type="entry name" value="SEL1"/>
    <property type="match status" value="1"/>
</dbReference>
<evidence type="ECO:0000313" key="2">
    <source>
        <dbReference type="Proteomes" id="UP000696184"/>
    </source>
</evidence>
<name>A0ABS0U9B1_9GAMM</name>
<evidence type="ECO:0000313" key="1">
    <source>
        <dbReference type="EMBL" id="MBI6550471.1"/>
    </source>
</evidence>
<organism evidence="1 2">
    <name type="scientific">Xenorhabdus lircayensis</name>
    <dbReference type="NCBI Taxonomy" id="2763499"/>
    <lineage>
        <taxon>Bacteria</taxon>
        <taxon>Pseudomonadati</taxon>
        <taxon>Pseudomonadota</taxon>
        <taxon>Gammaproteobacteria</taxon>
        <taxon>Enterobacterales</taxon>
        <taxon>Morganellaceae</taxon>
        <taxon>Xenorhabdus</taxon>
    </lineage>
</organism>
<gene>
    <name evidence="1" type="ORF">H8A87_17710</name>
</gene>
<comment type="caution">
    <text evidence="1">The sequence shown here is derived from an EMBL/GenBank/DDBJ whole genome shotgun (WGS) entry which is preliminary data.</text>
</comment>
<proteinExistence type="predicted"/>
<dbReference type="SUPFAM" id="SSF81901">
    <property type="entry name" value="HCP-like"/>
    <property type="match status" value="1"/>
</dbReference>
<accession>A0ABS0U9B1</accession>
<dbReference type="EMBL" id="JACOII010000065">
    <property type="protein sequence ID" value="MBI6550471.1"/>
    <property type="molecule type" value="Genomic_DNA"/>
</dbReference>
<dbReference type="Proteomes" id="UP000696184">
    <property type="component" value="Unassembled WGS sequence"/>
</dbReference>
<protein>
    <submittedName>
        <fullName evidence="1">SEL1-like repeat protein</fullName>
    </submittedName>
</protein>
<dbReference type="InterPro" id="IPR006597">
    <property type="entry name" value="Sel1-like"/>
</dbReference>
<dbReference type="InterPro" id="IPR011990">
    <property type="entry name" value="TPR-like_helical_dom_sf"/>
</dbReference>
<dbReference type="Gene3D" id="1.25.40.10">
    <property type="entry name" value="Tetratricopeptide repeat domain"/>
    <property type="match status" value="1"/>
</dbReference>
<sequence>MAININGEDLSIGFILNATNQDHIKAQNNIGYFYSNGLGVKQDRQNALEWYKKSVEADQSLTEAKFSVKKLTKKLNRGKETECILASECTLWKQMR</sequence>
<keyword evidence="2" id="KW-1185">Reference proteome</keyword>